<dbReference type="Gene3D" id="1.10.10.10">
    <property type="entry name" value="Winged helix-like DNA-binding domain superfamily/Winged helix DNA-binding domain"/>
    <property type="match status" value="1"/>
</dbReference>
<feature type="compositionally biased region" description="Basic and acidic residues" evidence="1">
    <location>
        <begin position="516"/>
        <end position="532"/>
    </location>
</feature>
<dbReference type="Gene3D" id="2.30.29.30">
    <property type="entry name" value="Pleckstrin-homology domain (PH domain)/Phosphotyrosine-binding domain (PTB)"/>
    <property type="match status" value="1"/>
</dbReference>
<dbReference type="PROSITE" id="PS50010">
    <property type="entry name" value="DH_2"/>
    <property type="match status" value="1"/>
</dbReference>
<proteinExistence type="predicted"/>
<dbReference type="InterPro" id="IPR000591">
    <property type="entry name" value="DEP_dom"/>
</dbReference>
<dbReference type="InterPro" id="IPR001849">
    <property type="entry name" value="PH_domain"/>
</dbReference>
<dbReference type="SUPFAM" id="SSF50729">
    <property type="entry name" value="PH domain-like"/>
    <property type="match status" value="1"/>
</dbReference>
<feature type="compositionally biased region" description="Polar residues" evidence="1">
    <location>
        <begin position="503"/>
        <end position="515"/>
    </location>
</feature>
<dbReference type="SMART" id="SM00233">
    <property type="entry name" value="PH"/>
    <property type="match status" value="1"/>
</dbReference>
<dbReference type="PROSITE" id="PS50003">
    <property type="entry name" value="PH_DOMAIN"/>
    <property type="match status" value="1"/>
</dbReference>
<dbReference type="SMART" id="SM00049">
    <property type="entry name" value="DEP"/>
    <property type="match status" value="1"/>
</dbReference>
<organism evidence="5">
    <name type="scientific">Arcella intermedia</name>
    <dbReference type="NCBI Taxonomy" id="1963864"/>
    <lineage>
        <taxon>Eukaryota</taxon>
        <taxon>Amoebozoa</taxon>
        <taxon>Tubulinea</taxon>
        <taxon>Elardia</taxon>
        <taxon>Arcellinida</taxon>
        <taxon>Sphaerothecina</taxon>
        <taxon>Arcellidae</taxon>
        <taxon>Arcella</taxon>
    </lineage>
</organism>
<dbReference type="EMBL" id="GIBP01001221">
    <property type="protein sequence ID" value="NDV30190.1"/>
    <property type="molecule type" value="Transcribed_RNA"/>
</dbReference>
<evidence type="ECO:0000259" key="4">
    <source>
        <dbReference type="PROSITE" id="PS50186"/>
    </source>
</evidence>
<dbReference type="CDD" id="cd00160">
    <property type="entry name" value="RhoGEF"/>
    <property type="match status" value="1"/>
</dbReference>
<name>A0A6B2KZM0_9EUKA</name>
<accession>A0A6B2KZM0</accession>
<sequence length="618" mass="70306">MLSPRSEEREKVERDARQRKMTVMEIVETEKDYVNDLETLVRMSNEIQQKKLLPPEIMAQVFSNVVVLQGVNANITAQISTEMTKVEALPNGKEENIDKLPIGKIFVGLVPFFKMYLVYCDNHDNALIVLAKQKKKNKQLENYINQQAETPQCKGLYLKDYLIKPIQRLCKYPLLFQNLLKLTPTSHDDYESLKTCVDKINDIVRDINQIRDKNVNFLSLFQIEERLVDYDNTLLAVQRKFIREGNFLIAEDKSSKVPNIKKSDAQERVILLFNDRIMICKKVHSLTSKTNNIKFVSEIETTVARVTDTFKTYPDYDVSFMLESHSDAGKVKMIFAESSKEKNNWFKLIQDTVNAAKSEKYKNNATTEDMVVSLEDVTDLQTFGEKEIRSLVPKLLSPGGIEIKKRKHKNKIYKNAFTGKELIDWLLSKGAKKELAPLMAQKFLELGYAKNAADGEDKQIKEEGIYQFDAISMDQSSEERKRTASGVSIMKSPSIKNTEKKSTSFGKAFSSSKKPQNTEKKFLSQQRKDPKSQTEGTEDNQDDIRSAENSHSHPNLRDSRGLRDSQSSQGMNIVDSTQTSCGLLSDNEEKESASIPTATPQTEPTQAAPSEKTNPTND</sequence>
<evidence type="ECO:0000313" key="5">
    <source>
        <dbReference type="EMBL" id="NDV30190.1"/>
    </source>
</evidence>
<dbReference type="PANTHER" id="PTHR12673">
    <property type="entry name" value="FACIOGENITAL DYSPLASIA PROTEIN"/>
    <property type="match status" value="1"/>
</dbReference>
<dbReference type="AlphaFoldDB" id="A0A6B2KZM0"/>
<dbReference type="PROSITE" id="PS50186">
    <property type="entry name" value="DEP"/>
    <property type="match status" value="1"/>
</dbReference>
<protein>
    <recommendedName>
        <fullName evidence="6">DH domain-containing protein</fullName>
    </recommendedName>
</protein>
<evidence type="ECO:0008006" key="6">
    <source>
        <dbReference type="Google" id="ProtNLM"/>
    </source>
</evidence>
<dbReference type="InterPro" id="IPR055251">
    <property type="entry name" value="SOS1_NGEF_PH"/>
</dbReference>
<dbReference type="InterPro" id="IPR011993">
    <property type="entry name" value="PH-like_dom_sf"/>
</dbReference>
<dbReference type="SUPFAM" id="SSF48065">
    <property type="entry name" value="DBL homology domain (DH-domain)"/>
    <property type="match status" value="1"/>
</dbReference>
<dbReference type="InterPro" id="IPR036390">
    <property type="entry name" value="WH_DNA-bd_sf"/>
</dbReference>
<feature type="domain" description="DH" evidence="3">
    <location>
        <begin position="18"/>
        <end position="210"/>
    </location>
</feature>
<evidence type="ECO:0000259" key="2">
    <source>
        <dbReference type="PROSITE" id="PS50003"/>
    </source>
</evidence>
<feature type="compositionally biased region" description="Low complexity" evidence="1">
    <location>
        <begin position="596"/>
        <end position="609"/>
    </location>
</feature>
<dbReference type="Pfam" id="PF00610">
    <property type="entry name" value="DEP"/>
    <property type="match status" value="1"/>
</dbReference>
<dbReference type="Pfam" id="PF22697">
    <property type="entry name" value="SOS1_NGEF_PH"/>
    <property type="match status" value="1"/>
</dbReference>
<dbReference type="SMART" id="SM00325">
    <property type="entry name" value="RhoGEF"/>
    <property type="match status" value="1"/>
</dbReference>
<dbReference type="SUPFAM" id="SSF46785">
    <property type="entry name" value="Winged helix' DNA-binding domain"/>
    <property type="match status" value="1"/>
</dbReference>
<evidence type="ECO:0000256" key="1">
    <source>
        <dbReference type="SAM" id="MobiDB-lite"/>
    </source>
</evidence>
<dbReference type="InterPro" id="IPR051092">
    <property type="entry name" value="FYVE_RhoGEF_PH"/>
</dbReference>
<dbReference type="InterPro" id="IPR035899">
    <property type="entry name" value="DBL_dom_sf"/>
</dbReference>
<dbReference type="CDD" id="cd04371">
    <property type="entry name" value="DEP"/>
    <property type="match status" value="1"/>
</dbReference>
<dbReference type="InterPro" id="IPR036388">
    <property type="entry name" value="WH-like_DNA-bd_sf"/>
</dbReference>
<dbReference type="Pfam" id="PF00621">
    <property type="entry name" value="RhoGEF"/>
    <property type="match status" value="1"/>
</dbReference>
<feature type="compositionally biased region" description="Basic and acidic residues" evidence="1">
    <location>
        <begin position="542"/>
        <end position="563"/>
    </location>
</feature>
<dbReference type="GO" id="GO:0005737">
    <property type="term" value="C:cytoplasm"/>
    <property type="evidence" value="ECO:0007669"/>
    <property type="project" value="TreeGrafter"/>
</dbReference>
<reference evidence="5" key="1">
    <citation type="journal article" date="2020" name="J. Eukaryot. Microbiol.">
        <title>De novo Sequencing, Assembly and Annotation of the Transcriptome for the Free-Living Testate Amoeba Arcella intermedia.</title>
        <authorList>
            <person name="Ribeiro G.M."/>
            <person name="Porfirio-Sousa A.L."/>
            <person name="Maurer-Alcala X.X."/>
            <person name="Katz L.A."/>
            <person name="Lahr D.J.G."/>
        </authorList>
    </citation>
    <scope>NUCLEOTIDE SEQUENCE</scope>
</reference>
<feature type="region of interest" description="Disordered" evidence="1">
    <location>
        <begin position="473"/>
        <end position="618"/>
    </location>
</feature>
<feature type="compositionally biased region" description="Polar residues" evidence="1">
    <location>
        <begin position="564"/>
        <end position="582"/>
    </location>
</feature>
<dbReference type="GO" id="GO:0035556">
    <property type="term" value="P:intracellular signal transduction"/>
    <property type="evidence" value="ECO:0007669"/>
    <property type="project" value="InterPro"/>
</dbReference>
<dbReference type="PANTHER" id="PTHR12673:SF159">
    <property type="entry name" value="LD03170P"/>
    <property type="match status" value="1"/>
</dbReference>
<feature type="domain" description="PH" evidence="2">
    <location>
        <begin position="240"/>
        <end position="354"/>
    </location>
</feature>
<dbReference type="InterPro" id="IPR000219">
    <property type="entry name" value="DH_dom"/>
</dbReference>
<evidence type="ECO:0000259" key="3">
    <source>
        <dbReference type="PROSITE" id="PS50010"/>
    </source>
</evidence>
<feature type="domain" description="DEP" evidence="4">
    <location>
        <begin position="397"/>
        <end position="470"/>
    </location>
</feature>
<dbReference type="GO" id="GO:0005085">
    <property type="term" value="F:guanyl-nucleotide exchange factor activity"/>
    <property type="evidence" value="ECO:0007669"/>
    <property type="project" value="InterPro"/>
</dbReference>
<dbReference type="Gene3D" id="1.20.900.10">
    <property type="entry name" value="Dbl homology (DH) domain"/>
    <property type="match status" value="1"/>
</dbReference>